<dbReference type="InterPro" id="IPR006143">
    <property type="entry name" value="RND_pump_MFP"/>
</dbReference>
<dbReference type="Gene3D" id="2.40.420.20">
    <property type="match status" value="1"/>
</dbReference>
<accession>A0A559IH64</accession>
<dbReference type="OrthoDB" id="2549748at2"/>
<keyword evidence="4" id="KW-1185">Reference proteome</keyword>
<dbReference type="Proteomes" id="UP000318102">
    <property type="component" value="Unassembled WGS sequence"/>
</dbReference>
<dbReference type="GO" id="GO:0015562">
    <property type="term" value="F:efflux transmembrane transporter activity"/>
    <property type="evidence" value="ECO:0007669"/>
    <property type="project" value="TreeGrafter"/>
</dbReference>
<dbReference type="RefSeq" id="WP_144994525.1">
    <property type="nucleotide sequence ID" value="NZ_VNJK01000005.1"/>
</dbReference>
<comment type="similarity">
    <text evidence="1">Belongs to the membrane fusion protein (MFP) (TC 8.A.1) family.</text>
</comment>
<evidence type="ECO:0000256" key="1">
    <source>
        <dbReference type="ARBA" id="ARBA00009477"/>
    </source>
</evidence>
<comment type="caution">
    <text evidence="3">The sequence shown here is derived from an EMBL/GenBank/DDBJ whole genome shotgun (WGS) entry which is preliminary data.</text>
</comment>
<keyword evidence="2" id="KW-0175">Coiled coil</keyword>
<dbReference type="NCBIfam" id="TIGR01730">
    <property type="entry name" value="RND_mfp"/>
    <property type="match status" value="1"/>
</dbReference>
<dbReference type="EMBL" id="VNJK01000005">
    <property type="protein sequence ID" value="TVX86870.1"/>
    <property type="molecule type" value="Genomic_DNA"/>
</dbReference>
<evidence type="ECO:0000313" key="4">
    <source>
        <dbReference type="Proteomes" id="UP000318102"/>
    </source>
</evidence>
<dbReference type="AlphaFoldDB" id="A0A559IH64"/>
<dbReference type="PANTHER" id="PTHR30469">
    <property type="entry name" value="MULTIDRUG RESISTANCE PROTEIN MDTA"/>
    <property type="match status" value="1"/>
</dbReference>
<feature type="coiled-coil region" evidence="2">
    <location>
        <begin position="110"/>
        <end position="157"/>
    </location>
</feature>
<evidence type="ECO:0000313" key="3">
    <source>
        <dbReference type="EMBL" id="TVX86870.1"/>
    </source>
</evidence>
<name>A0A559IH64_9BACL</name>
<sequence length="370" mass="41128">MMEIGNVLRTKRKRNIRIAAALFFGLMLLTTFFSNTIQQLTYPKVRTEKAVHQQLSYVIKGEGTLTPRKIESVYDNSGWKVALIEVKVGDKVKKGQRLLTLDTTEARNALLDGEAEYKQNQLKLEGLQNEFKAAVYAQSSEEELRKARVALEDLKLGMQIKERKLSGMREALSKQQFVVAPLDGIVTEVNADLGVPAAVGRPVIQIADLSQGLGWKLTVANEQVRGLKVGEEVELYMNGDQRDLIPAIVTDIKDAEATENAAAGKQLSFRVTVAKLKGGEAVGIHWERKSELAMATVPKKVVHSDAQGHFVYIVEERKGPLGNKFMTRKRYVKLGDMDERNQVILDGLIGEEKIVAESSEPVNDGDLVRM</sequence>
<protein>
    <submittedName>
        <fullName evidence="3">Efflux RND transporter periplasmic adaptor subunit</fullName>
    </submittedName>
</protein>
<proteinExistence type="inferred from homology"/>
<evidence type="ECO:0000256" key="2">
    <source>
        <dbReference type="SAM" id="Coils"/>
    </source>
</evidence>
<reference evidence="3 4" key="1">
    <citation type="submission" date="2019-07" db="EMBL/GenBank/DDBJ databases">
        <authorList>
            <person name="Kim J."/>
        </authorList>
    </citation>
    <scope>NUCLEOTIDE SEQUENCE [LARGE SCALE GENOMIC DNA]</scope>
    <source>
        <strain evidence="3 4">N4</strain>
    </source>
</reference>
<dbReference type="GO" id="GO:1990281">
    <property type="term" value="C:efflux pump complex"/>
    <property type="evidence" value="ECO:0007669"/>
    <property type="project" value="TreeGrafter"/>
</dbReference>
<dbReference type="Gene3D" id="2.40.50.100">
    <property type="match status" value="1"/>
</dbReference>
<gene>
    <name evidence="3" type="ORF">FPZ44_23455</name>
</gene>
<organism evidence="3 4">
    <name type="scientific">Paenibacillus agilis</name>
    <dbReference type="NCBI Taxonomy" id="3020863"/>
    <lineage>
        <taxon>Bacteria</taxon>
        <taxon>Bacillati</taxon>
        <taxon>Bacillota</taxon>
        <taxon>Bacilli</taxon>
        <taxon>Bacillales</taxon>
        <taxon>Paenibacillaceae</taxon>
        <taxon>Paenibacillus</taxon>
    </lineage>
</organism>